<evidence type="ECO:0000313" key="2">
    <source>
        <dbReference type="Proteomes" id="UP001595896"/>
    </source>
</evidence>
<gene>
    <name evidence="1" type="ORF">ACFO4L_10990</name>
</gene>
<accession>A0ABV9NUP2</accession>
<dbReference type="Pfam" id="PF26149">
    <property type="entry name" value="YuzK"/>
    <property type="match status" value="1"/>
</dbReference>
<keyword evidence="2" id="KW-1185">Reference proteome</keyword>
<name>A0ABV9NUP2_9BACI</name>
<organism evidence="1 2">
    <name type="scientific">Bacillus daqingensis</name>
    <dbReference type="NCBI Taxonomy" id="872396"/>
    <lineage>
        <taxon>Bacteria</taxon>
        <taxon>Bacillati</taxon>
        <taxon>Bacillota</taxon>
        <taxon>Bacilli</taxon>
        <taxon>Bacillales</taxon>
        <taxon>Bacillaceae</taxon>
        <taxon>Bacillus</taxon>
    </lineage>
</organism>
<dbReference type="EMBL" id="JBHSGK010000012">
    <property type="protein sequence ID" value="MFC4737113.1"/>
    <property type="molecule type" value="Genomic_DNA"/>
</dbReference>
<comment type="caution">
    <text evidence="1">The sequence shown here is derived from an EMBL/GenBank/DDBJ whole genome shotgun (WGS) entry which is preliminary data.</text>
</comment>
<evidence type="ECO:0000313" key="1">
    <source>
        <dbReference type="EMBL" id="MFC4737113.1"/>
    </source>
</evidence>
<protein>
    <submittedName>
        <fullName evidence="1">Uncharacterized protein</fullName>
    </submittedName>
</protein>
<dbReference type="RefSeq" id="WP_377909719.1">
    <property type="nucleotide sequence ID" value="NZ_JBHSGK010000012.1"/>
</dbReference>
<dbReference type="InterPro" id="IPR058676">
    <property type="entry name" value="YuzK"/>
</dbReference>
<sequence length="55" mass="6706">MQTTELIERSMHLNHGYSFQEYEQCIERKLTVERRRARSYQEGLAQVHAINQRIR</sequence>
<reference evidence="2" key="1">
    <citation type="journal article" date="2019" name="Int. J. Syst. Evol. Microbiol.">
        <title>The Global Catalogue of Microorganisms (GCM) 10K type strain sequencing project: providing services to taxonomists for standard genome sequencing and annotation.</title>
        <authorList>
            <consortium name="The Broad Institute Genomics Platform"/>
            <consortium name="The Broad Institute Genome Sequencing Center for Infectious Disease"/>
            <person name="Wu L."/>
            <person name="Ma J."/>
        </authorList>
    </citation>
    <scope>NUCLEOTIDE SEQUENCE [LARGE SCALE GENOMIC DNA]</scope>
    <source>
        <strain evidence="2">JCM 12165</strain>
    </source>
</reference>
<dbReference type="Proteomes" id="UP001595896">
    <property type="component" value="Unassembled WGS sequence"/>
</dbReference>
<proteinExistence type="predicted"/>